<dbReference type="Pfam" id="PF26413">
    <property type="entry name" value="DUF8108"/>
    <property type="match status" value="1"/>
</dbReference>
<feature type="region of interest" description="Disordered" evidence="1">
    <location>
        <begin position="36"/>
        <end position="72"/>
    </location>
</feature>
<dbReference type="KEGG" id="hsal:JMJ58_17445"/>
<reference evidence="6 7" key="1">
    <citation type="submission" date="2021-01" db="EMBL/GenBank/DDBJ databases">
        <title>Genome Sequence and Methylation Pattern of Haloterrigena salifodinae BOL5-1, An Extremely Halophilic Archaeon from a Bolivian Salt Mine.</title>
        <authorList>
            <person name="DasSarma P."/>
            <person name="Anton B.P."/>
            <person name="DasSarma S.L."/>
            <person name="von Ehrenheim H.A.L."/>
            <person name="Martinez F.L."/>
            <person name="Guzman D."/>
            <person name="Roberts R.J."/>
            <person name="DasSarma S."/>
        </authorList>
    </citation>
    <scope>NUCLEOTIDE SEQUENCE [LARGE SCALE GENOMIC DNA]</scope>
    <source>
        <strain evidence="6 7">BOL5-1</strain>
    </source>
</reference>
<dbReference type="Pfam" id="PF26438">
    <property type="entry name" value="DUF8108_N"/>
    <property type="match status" value="1"/>
</dbReference>
<feature type="domain" description="DUF8108" evidence="4">
    <location>
        <begin position="71"/>
        <end position="143"/>
    </location>
</feature>
<evidence type="ECO:0000259" key="5">
    <source>
        <dbReference type="Pfam" id="PF26440"/>
    </source>
</evidence>
<evidence type="ECO:0000256" key="2">
    <source>
        <dbReference type="SAM" id="Phobius"/>
    </source>
</evidence>
<dbReference type="InterPro" id="IPR058962">
    <property type="entry name" value="DUF8108_N"/>
</dbReference>
<evidence type="ECO:0000259" key="4">
    <source>
        <dbReference type="Pfam" id="PF26438"/>
    </source>
</evidence>
<evidence type="ECO:0000313" key="7">
    <source>
        <dbReference type="Proteomes" id="UP000637819"/>
    </source>
</evidence>
<name>A0A8T8DYV1_9EURY</name>
<protein>
    <submittedName>
        <fullName evidence="6">Zinc ribbon domain-containing protein</fullName>
    </submittedName>
</protein>
<feature type="region of interest" description="Disordered" evidence="1">
    <location>
        <begin position="291"/>
        <end position="317"/>
    </location>
</feature>
<gene>
    <name evidence="6" type="ORF">JMJ58_17445</name>
</gene>
<evidence type="ECO:0000313" key="6">
    <source>
        <dbReference type="EMBL" id="QRV14689.1"/>
    </source>
</evidence>
<feature type="compositionally biased region" description="Low complexity" evidence="1">
    <location>
        <begin position="40"/>
        <end position="54"/>
    </location>
</feature>
<feature type="domain" description="DUF8108" evidence="3">
    <location>
        <begin position="222"/>
        <end position="288"/>
    </location>
</feature>
<proteinExistence type="predicted"/>
<dbReference type="EMBL" id="CP069188">
    <property type="protein sequence ID" value="QRV14689.1"/>
    <property type="molecule type" value="Genomic_DNA"/>
</dbReference>
<dbReference type="OrthoDB" id="53394at2157"/>
<organism evidence="6 7">
    <name type="scientific">Haloterrigena salifodinae</name>
    <dbReference type="NCBI Taxonomy" id="2675099"/>
    <lineage>
        <taxon>Archaea</taxon>
        <taxon>Methanobacteriati</taxon>
        <taxon>Methanobacteriota</taxon>
        <taxon>Stenosarchaea group</taxon>
        <taxon>Halobacteria</taxon>
        <taxon>Halobacteriales</taxon>
        <taxon>Natrialbaceae</taxon>
        <taxon>Haloterrigena</taxon>
    </lineage>
</organism>
<feature type="transmembrane region" description="Helical" evidence="2">
    <location>
        <begin position="176"/>
        <end position="209"/>
    </location>
</feature>
<feature type="compositionally biased region" description="Basic and acidic residues" evidence="1">
    <location>
        <begin position="307"/>
        <end position="317"/>
    </location>
</feature>
<sequence length="317" mass="33907">MGGYRRSSRDGPASQYCAQCGTGLEGRMNYCPNCGAATDRSTAGPRRRTATAATRSDRGGRNADIETETSDRDRLEHRITRASREGWRLEHDFGDRAVMVRRTFGNAKEHLAVALVTVWFTMGIGNALWGAYRYFGDAERLILRADRVEGSEVERTRGDAAAGSGLHWRAVAGGCWLVAAIVAVIALEVAAAAATVVLVALAALFATLGASALPSVRRRLEGRHPIGANGRIRSVEERTVVAPDRPCAACADPVGRGLERIYRDECCALGVPLTISEGRNYYCRACANAEGTGAGERTATESAAAGEPDRDPESEHA</sequence>
<keyword evidence="2" id="KW-0472">Membrane</keyword>
<evidence type="ECO:0000256" key="1">
    <source>
        <dbReference type="SAM" id="MobiDB-lite"/>
    </source>
</evidence>
<keyword evidence="2" id="KW-0812">Transmembrane</keyword>
<feature type="compositionally biased region" description="Basic and acidic residues" evidence="1">
    <location>
        <begin position="55"/>
        <end position="72"/>
    </location>
</feature>
<keyword evidence="2" id="KW-1133">Transmembrane helix</keyword>
<evidence type="ECO:0000259" key="3">
    <source>
        <dbReference type="Pfam" id="PF26413"/>
    </source>
</evidence>
<keyword evidence="7" id="KW-1185">Reference proteome</keyword>
<dbReference type="InterPro" id="IPR058963">
    <property type="entry name" value="DUF8108_M"/>
</dbReference>
<dbReference type="Pfam" id="PF26440">
    <property type="entry name" value="DUF8108_M"/>
    <property type="match status" value="1"/>
</dbReference>
<dbReference type="GeneID" id="62876947"/>
<dbReference type="RefSeq" id="WP_204747411.1">
    <property type="nucleotide sequence ID" value="NZ_CP069188.1"/>
</dbReference>
<dbReference type="AlphaFoldDB" id="A0A8T8DYV1"/>
<dbReference type="Proteomes" id="UP000637819">
    <property type="component" value="Chromosome"/>
</dbReference>
<dbReference type="InterPro" id="IPR058421">
    <property type="entry name" value="DUF8108_C"/>
</dbReference>
<feature type="transmembrane region" description="Helical" evidence="2">
    <location>
        <begin position="111"/>
        <end position="132"/>
    </location>
</feature>
<feature type="domain" description="DUF8108" evidence="5">
    <location>
        <begin position="161"/>
        <end position="216"/>
    </location>
</feature>
<accession>A0A8T8DYV1</accession>